<organism evidence="2 3">
    <name type="scientific">Urbifossiella limnaea</name>
    <dbReference type="NCBI Taxonomy" id="2528023"/>
    <lineage>
        <taxon>Bacteria</taxon>
        <taxon>Pseudomonadati</taxon>
        <taxon>Planctomycetota</taxon>
        <taxon>Planctomycetia</taxon>
        <taxon>Gemmatales</taxon>
        <taxon>Gemmataceae</taxon>
        <taxon>Urbifossiella</taxon>
    </lineage>
</organism>
<dbReference type="InterPro" id="IPR050900">
    <property type="entry name" value="Transposase_IS3/IS150/IS904"/>
</dbReference>
<keyword evidence="3" id="KW-1185">Reference proteome</keyword>
<sequence length="191" mass="21660">MAWAIYPKPKLSLAGRGHKVYPYLLRGVAVERVNQVWSADITYVPLPGGFMYLAATIDWFSRYVVAWRLSNTLDGAFCQEMLEEALGRGRPEVFNTDQGVQFTAGAWTGRLERAGVAVSMDGRGRCLDNVLVERLWRSVKYEDVYLKGYERVPELEGGLRAYFGFYNTERRHQSLDYRTPAEVYGVGAKTA</sequence>
<dbReference type="SUPFAM" id="SSF53098">
    <property type="entry name" value="Ribonuclease H-like"/>
    <property type="match status" value="1"/>
</dbReference>
<dbReference type="AlphaFoldDB" id="A0A517XNB2"/>
<proteinExistence type="predicted"/>
<protein>
    <submittedName>
        <fullName evidence="2">Integrase core domain protein</fullName>
    </submittedName>
</protein>
<dbReference type="InterPro" id="IPR012337">
    <property type="entry name" value="RNaseH-like_sf"/>
</dbReference>
<dbReference type="InterPro" id="IPR036397">
    <property type="entry name" value="RNaseH_sf"/>
</dbReference>
<dbReference type="Gene3D" id="3.30.420.10">
    <property type="entry name" value="Ribonuclease H-like superfamily/Ribonuclease H"/>
    <property type="match status" value="1"/>
</dbReference>
<dbReference type="PANTHER" id="PTHR46889:SF4">
    <property type="entry name" value="TRANSPOSASE INSO FOR INSERTION SEQUENCE ELEMENT IS911B-RELATED"/>
    <property type="match status" value="1"/>
</dbReference>
<feature type="domain" description="Integrase catalytic" evidence="1">
    <location>
        <begin position="18"/>
        <end position="188"/>
    </location>
</feature>
<dbReference type="KEGG" id="uli:ETAA1_08990"/>
<reference evidence="2 3" key="1">
    <citation type="submission" date="2019-02" db="EMBL/GenBank/DDBJ databases">
        <title>Deep-cultivation of Planctomycetes and their phenomic and genomic characterization uncovers novel biology.</title>
        <authorList>
            <person name="Wiegand S."/>
            <person name="Jogler M."/>
            <person name="Boedeker C."/>
            <person name="Pinto D."/>
            <person name="Vollmers J."/>
            <person name="Rivas-Marin E."/>
            <person name="Kohn T."/>
            <person name="Peeters S.H."/>
            <person name="Heuer A."/>
            <person name="Rast P."/>
            <person name="Oberbeckmann S."/>
            <person name="Bunk B."/>
            <person name="Jeske O."/>
            <person name="Meyerdierks A."/>
            <person name="Storesund J.E."/>
            <person name="Kallscheuer N."/>
            <person name="Luecker S."/>
            <person name="Lage O.M."/>
            <person name="Pohl T."/>
            <person name="Merkel B.J."/>
            <person name="Hornburger P."/>
            <person name="Mueller R.-W."/>
            <person name="Bruemmer F."/>
            <person name="Labrenz M."/>
            <person name="Spormann A.M."/>
            <person name="Op den Camp H."/>
            <person name="Overmann J."/>
            <person name="Amann R."/>
            <person name="Jetten M.S.M."/>
            <person name="Mascher T."/>
            <person name="Medema M.H."/>
            <person name="Devos D.P."/>
            <person name="Kaster A.-K."/>
            <person name="Ovreas L."/>
            <person name="Rohde M."/>
            <person name="Galperin M.Y."/>
            <person name="Jogler C."/>
        </authorList>
    </citation>
    <scope>NUCLEOTIDE SEQUENCE [LARGE SCALE GENOMIC DNA]</scope>
    <source>
        <strain evidence="2 3">ETA_A1</strain>
    </source>
</reference>
<dbReference type="Pfam" id="PF00665">
    <property type="entry name" value="rve"/>
    <property type="match status" value="1"/>
</dbReference>
<dbReference type="PANTHER" id="PTHR46889">
    <property type="entry name" value="TRANSPOSASE INSF FOR INSERTION SEQUENCE IS3B-RELATED"/>
    <property type="match status" value="1"/>
</dbReference>
<dbReference type="GO" id="GO:0015074">
    <property type="term" value="P:DNA integration"/>
    <property type="evidence" value="ECO:0007669"/>
    <property type="project" value="InterPro"/>
</dbReference>
<dbReference type="InterPro" id="IPR001584">
    <property type="entry name" value="Integrase_cat-core"/>
</dbReference>
<dbReference type="EMBL" id="CP036273">
    <property type="protein sequence ID" value="QDU18998.1"/>
    <property type="molecule type" value="Genomic_DNA"/>
</dbReference>
<dbReference type="GO" id="GO:0003676">
    <property type="term" value="F:nucleic acid binding"/>
    <property type="evidence" value="ECO:0007669"/>
    <property type="project" value="InterPro"/>
</dbReference>
<dbReference type="NCBIfam" id="NF033516">
    <property type="entry name" value="transpos_IS3"/>
    <property type="match status" value="1"/>
</dbReference>
<dbReference type="PROSITE" id="PS50994">
    <property type="entry name" value="INTEGRASE"/>
    <property type="match status" value="1"/>
</dbReference>
<evidence type="ECO:0000259" key="1">
    <source>
        <dbReference type="PROSITE" id="PS50994"/>
    </source>
</evidence>
<dbReference type="Proteomes" id="UP000319576">
    <property type="component" value="Chromosome"/>
</dbReference>
<gene>
    <name evidence="2" type="ORF">ETAA1_08990</name>
</gene>
<dbReference type="OrthoDB" id="9775203at2"/>
<evidence type="ECO:0000313" key="3">
    <source>
        <dbReference type="Proteomes" id="UP000319576"/>
    </source>
</evidence>
<name>A0A517XNB2_9BACT</name>
<accession>A0A517XNB2</accession>
<evidence type="ECO:0000313" key="2">
    <source>
        <dbReference type="EMBL" id="QDU18998.1"/>
    </source>
</evidence>
<dbReference type="InterPro" id="IPR048020">
    <property type="entry name" value="Transpos_IS3"/>
</dbReference>